<gene>
    <name evidence="3" type="ORF">NIOZUU157_00279</name>
</gene>
<feature type="compositionally biased region" description="Basic and acidic residues" evidence="2">
    <location>
        <begin position="108"/>
        <end position="118"/>
    </location>
</feature>
<sequence>MSDNLDKVGNFSIQDTVETGAGDTQLLNDLFAPETASGNPEDIEPIVNEVEPPKGEVNNDPPKGKDITPPSGPDGKTEEDKLSGESMIADFLTESEESVDEDDVTVDPSKDNLKKASETLDDTTDDEDDGDNKFTALSNDLFNLGVFNKEEDEEVSINTPEEFLERFNAEKKKGASEIVQNFIGQFGEDYQNAFDSIFVKGVDPKQYFNTYNQIVSFTEMDLSKENNQMSVMKQALADQGFEQEDIGKEIERLQNYGDLEAVSTRHHKVLVKKEAKKLQQIESEAEQIQQQKTEIKNQYTANVQNILSDKLKEKEFDGIPINPNLANELQDFLLVDKWKTPAGENLTDFDRSILDLKRPENHEMKVKVGLLLKILEKDPTLSTIQRTGVTKKSNQLFGEVARQVTRSKTASSNKKTKPNSWFI</sequence>
<feature type="region of interest" description="Disordered" evidence="2">
    <location>
        <begin position="16"/>
        <end position="130"/>
    </location>
</feature>
<feature type="coiled-coil region" evidence="1">
    <location>
        <begin position="271"/>
        <end position="298"/>
    </location>
</feature>
<evidence type="ECO:0000256" key="1">
    <source>
        <dbReference type="SAM" id="Coils"/>
    </source>
</evidence>
<feature type="compositionally biased region" description="Acidic residues" evidence="2">
    <location>
        <begin position="119"/>
        <end position="130"/>
    </location>
</feature>
<proteinExistence type="predicted"/>
<protein>
    <submittedName>
        <fullName evidence="3">Uncharacterized protein</fullName>
    </submittedName>
</protein>
<reference evidence="3" key="1">
    <citation type="submission" date="2020-08" db="EMBL/GenBank/DDBJ databases">
        <title>Bridging the membrane lipid divide: bacteria of the FCB group superphylum have the potential to synthesize archaeal ether lipids.</title>
        <authorList>
            <person name="Villanueva L."/>
            <person name="von Meijenfeldt F.A.B."/>
            <person name="Westbye A.B."/>
            <person name="Yadav S."/>
            <person name="Hopmans E.C."/>
            <person name="Dutilh B.E."/>
            <person name="Sinninghe Damste J.S."/>
        </authorList>
    </citation>
    <scope>NUCLEOTIDE SEQUENCE</scope>
    <source>
        <strain evidence="3">NIOZ-UU157</strain>
    </source>
</reference>
<dbReference type="EMBL" id="MW030560">
    <property type="protein sequence ID" value="QPI16388.1"/>
    <property type="molecule type" value="Genomic_DNA"/>
</dbReference>
<feature type="compositionally biased region" description="Acidic residues" evidence="2">
    <location>
        <begin position="93"/>
        <end position="105"/>
    </location>
</feature>
<evidence type="ECO:0000313" key="3">
    <source>
        <dbReference type="EMBL" id="QPI16388.1"/>
    </source>
</evidence>
<name>A0A7S9SUA5_9VIRU</name>
<keyword evidence="1" id="KW-0175">Coiled coil</keyword>
<accession>A0A7S9SUA5</accession>
<organism evidence="3">
    <name type="scientific">Virus NIOZ-UU157</name>
    <dbReference type="NCBI Taxonomy" id="2763269"/>
    <lineage>
        <taxon>Viruses</taxon>
    </lineage>
</organism>
<evidence type="ECO:0000256" key="2">
    <source>
        <dbReference type="SAM" id="MobiDB-lite"/>
    </source>
</evidence>